<dbReference type="EMBL" id="KL142453">
    <property type="protein sequence ID" value="KDR65360.1"/>
    <property type="molecule type" value="Genomic_DNA"/>
</dbReference>
<feature type="compositionally biased region" description="Polar residues" evidence="1">
    <location>
        <begin position="1"/>
        <end position="11"/>
    </location>
</feature>
<feature type="region of interest" description="Disordered" evidence="1">
    <location>
        <begin position="1"/>
        <end position="73"/>
    </location>
</feature>
<evidence type="ECO:0000256" key="1">
    <source>
        <dbReference type="SAM" id="MobiDB-lite"/>
    </source>
</evidence>
<feature type="region of interest" description="Disordered" evidence="1">
    <location>
        <begin position="122"/>
        <end position="145"/>
    </location>
</feature>
<evidence type="ECO:0000313" key="2">
    <source>
        <dbReference type="EMBL" id="KDR65360.1"/>
    </source>
</evidence>
<organism evidence="2 3">
    <name type="scientific">Galerina marginata (strain CBS 339.88)</name>
    <dbReference type="NCBI Taxonomy" id="685588"/>
    <lineage>
        <taxon>Eukaryota</taxon>
        <taxon>Fungi</taxon>
        <taxon>Dikarya</taxon>
        <taxon>Basidiomycota</taxon>
        <taxon>Agaricomycotina</taxon>
        <taxon>Agaricomycetes</taxon>
        <taxon>Agaricomycetidae</taxon>
        <taxon>Agaricales</taxon>
        <taxon>Agaricineae</taxon>
        <taxon>Strophariaceae</taxon>
        <taxon>Galerina</taxon>
    </lineage>
</organism>
<accession>A0A067S3E3</accession>
<feature type="compositionally biased region" description="Basic residues" evidence="1">
    <location>
        <begin position="29"/>
        <end position="46"/>
    </location>
</feature>
<sequence>MRRVTRQSGASASPEPAGTATNTEPARGAARRRGRPPGSGRARRGLSRNTRLPVAQANEDNNGSADSSARDPAAEYLTQLAALLQEETGTQAENREIGNQYPRMDPSMNLVERDWIEPLPLEHNNAPEATSADANPASSDSPVPMPEAVSILQTSDEDVEMTSPHGAEYTSARTINVETAATSTLFLAVRDGDTTRHFAVSRDNLPTPLTVAHIWDVFKSRNGAPARFLASLAEDTYVALSRSLILLNGRFSPPPISLEEVGSVKNCLSASSPVVDVISVDLVSTAFKAHLALPADNPLYILYIYSGNSYPELPEAATTSAPSLAPSILAGPPGTILASRPGLTPAQGYLDQHFGRVRERLEGWKVLATGITEGKATAYLQVLTAREVNAIMVALSLTVGPRSQVSKVFEGMAATITLDDVVEFLNISSIHTLKTMRTLEKKARDVHSNLRSRNQPGSLLQPLDWKQRELLQELNIMLAEKVVLTEDNIRENLHDNDSKMIRNALTESKAKAMDRNYATAGYVDHDTEQDITM</sequence>
<keyword evidence="3" id="KW-1185">Reference proteome</keyword>
<protein>
    <submittedName>
        <fullName evidence="2">Uncharacterized protein</fullName>
    </submittedName>
</protein>
<proteinExistence type="predicted"/>
<gene>
    <name evidence="2" type="ORF">GALMADRAFT_217583</name>
</gene>
<name>A0A067S3E3_GALM3</name>
<dbReference type="AlphaFoldDB" id="A0A067S3E3"/>
<dbReference type="Proteomes" id="UP000027222">
    <property type="component" value="Unassembled WGS sequence"/>
</dbReference>
<reference evidence="3" key="1">
    <citation type="journal article" date="2014" name="Proc. Natl. Acad. Sci. U.S.A.">
        <title>Extensive sampling of basidiomycete genomes demonstrates inadequacy of the white-rot/brown-rot paradigm for wood decay fungi.</title>
        <authorList>
            <person name="Riley R."/>
            <person name="Salamov A.A."/>
            <person name="Brown D.W."/>
            <person name="Nagy L.G."/>
            <person name="Floudas D."/>
            <person name="Held B.W."/>
            <person name="Levasseur A."/>
            <person name="Lombard V."/>
            <person name="Morin E."/>
            <person name="Otillar R."/>
            <person name="Lindquist E.A."/>
            <person name="Sun H."/>
            <person name="LaButti K.M."/>
            <person name="Schmutz J."/>
            <person name="Jabbour D."/>
            <person name="Luo H."/>
            <person name="Baker S.E."/>
            <person name="Pisabarro A.G."/>
            <person name="Walton J.D."/>
            <person name="Blanchette R.A."/>
            <person name="Henrissat B."/>
            <person name="Martin F."/>
            <person name="Cullen D."/>
            <person name="Hibbett D.S."/>
            <person name="Grigoriev I.V."/>
        </authorList>
    </citation>
    <scope>NUCLEOTIDE SEQUENCE [LARGE SCALE GENOMIC DNA]</scope>
    <source>
        <strain evidence="3">CBS 339.88</strain>
    </source>
</reference>
<evidence type="ECO:0000313" key="3">
    <source>
        <dbReference type="Proteomes" id="UP000027222"/>
    </source>
</evidence>
<feature type="compositionally biased region" description="Low complexity" evidence="1">
    <location>
        <begin position="129"/>
        <end position="142"/>
    </location>
</feature>
<dbReference type="HOGENOM" id="CLU_510936_0_0_1"/>
<feature type="compositionally biased region" description="Polar residues" evidence="1">
    <location>
        <begin position="58"/>
        <end position="67"/>
    </location>
</feature>